<keyword evidence="1" id="KW-0812">Transmembrane</keyword>
<feature type="transmembrane region" description="Helical" evidence="1">
    <location>
        <begin position="12"/>
        <end position="29"/>
    </location>
</feature>
<dbReference type="AlphaFoldDB" id="A0AAV8ZSD6"/>
<dbReference type="EMBL" id="JANEYF010000394">
    <property type="protein sequence ID" value="KAJ8970179.1"/>
    <property type="molecule type" value="Genomic_DNA"/>
</dbReference>
<name>A0AAV8ZSD6_9CUCU</name>
<sequence>MIKNNETKYYPFFSSYLTVNCSMLFYGLVRENVTVEDTLYDVITLEAYVDDYVLAKTSLIVINSSEYDPYKLVYNVNGTEYVILNYFYFKLFLLIIVVIGILILVLEIREIVIKYRGKMYVHIDEQSNYI</sequence>
<gene>
    <name evidence="2" type="ORF">NQ314_001325</name>
</gene>
<evidence type="ECO:0000313" key="3">
    <source>
        <dbReference type="Proteomes" id="UP001162156"/>
    </source>
</evidence>
<organism evidence="2 3">
    <name type="scientific">Rhamnusium bicolor</name>
    <dbReference type="NCBI Taxonomy" id="1586634"/>
    <lineage>
        <taxon>Eukaryota</taxon>
        <taxon>Metazoa</taxon>
        <taxon>Ecdysozoa</taxon>
        <taxon>Arthropoda</taxon>
        <taxon>Hexapoda</taxon>
        <taxon>Insecta</taxon>
        <taxon>Pterygota</taxon>
        <taxon>Neoptera</taxon>
        <taxon>Endopterygota</taxon>
        <taxon>Coleoptera</taxon>
        <taxon>Polyphaga</taxon>
        <taxon>Cucujiformia</taxon>
        <taxon>Chrysomeloidea</taxon>
        <taxon>Cerambycidae</taxon>
        <taxon>Lepturinae</taxon>
        <taxon>Rhagiini</taxon>
        <taxon>Rhamnusium</taxon>
    </lineage>
</organism>
<keyword evidence="1" id="KW-1133">Transmembrane helix</keyword>
<keyword evidence="3" id="KW-1185">Reference proteome</keyword>
<accession>A0AAV8ZSD6</accession>
<evidence type="ECO:0000256" key="1">
    <source>
        <dbReference type="SAM" id="Phobius"/>
    </source>
</evidence>
<comment type="caution">
    <text evidence="2">The sequence shown here is derived from an EMBL/GenBank/DDBJ whole genome shotgun (WGS) entry which is preliminary data.</text>
</comment>
<evidence type="ECO:0000313" key="2">
    <source>
        <dbReference type="EMBL" id="KAJ8970179.1"/>
    </source>
</evidence>
<feature type="transmembrane region" description="Helical" evidence="1">
    <location>
        <begin position="87"/>
        <end position="106"/>
    </location>
</feature>
<protein>
    <submittedName>
        <fullName evidence="2">Uncharacterized protein</fullName>
    </submittedName>
</protein>
<proteinExistence type="predicted"/>
<keyword evidence="1" id="KW-0472">Membrane</keyword>
<dbReference type="Proteomes" id="UP001162156">
    <property type="component" value="Unassembled WGS sequence"/>
</dbReference>
<reference evidence="2" key="1">
    <citation type="journal article" date="2023" name="Insect Mol. Biol.">
        <title>Genome sequencing provides insights into the evolution of gene families encoding plant cell wall-degrading enzymes in longhorned beetles.</title>
        <authorList>
            <person name="Shin N.R."/>
            <person name="Okamura Y."/>
            <person name="Kirsch R."/>
            <person name="Pauchet Y."/>
        </authorList>
    </citation>
    <scope>NUCLEOTIDE SEQUENCE</scope>
    <source>
        <strain evidence="2">RBIC_L_NR</strain>
    </source>
</reference>